<evidence type="ECO:0000256" key="1">
    <source>
        <dbReference type="ARBA" id="ARBA00004651"/>
    </source>
</evidence>
<feature type="domain" description="Glycine transporter" evidence="8">
    <location>
        <begin position="12"/>
        <end position="81"/>
    </location>
</feature>
<proteinExistence type="inferred from homology"/>
<dbReference type="GO" id="GO:0005886">
    <property type="term" value="C:plasma membrane"/>
    <property type="evidence" value="ECO:0007669"/>
    <property type="project" value="UniProtKB-SubCell"/>
</dbReference>
<keyword evidence="3" id="KW-1003">Cell membrane</keyword>
<evidence type="ECO:0000313" key="10">
    <source>
        <dbReference type="Proteomes" id="UP000252182"/>
    </source>
</evidence>
<dbReference type="PANTHER" id="PTHR30506">
    <property type="entry name" value="INNER MEMBRANE PROTEIN"/>
    <property type="match status" value="1"/>
</dbReference>
<dbReference type="KEGG" id="hyf:DTO96_102091"/>
<dbReference type="PANTHER" id="PTHR30506:SF3">
    <property type="entry name" value="UPF0126 INNER MEMBRANE PROTEIN YADS-RELATED"/>
    <property type="match status" value="1"/>
</dbReference>
<evidence type="ECO:0000256" key="7">
    <source>
        <dbReference type="SAM" id="Phobius"/>
    </source>
</evidence>
<feature type="transmembrane region" description="Helical" evidence="7">
    <location>
        <begin position="33"/>
        <end position="50"/>
    </location>
</feature>
<dbReference type="InterPro" id="IPR005115">
    <property type="entry name" value="Gly_transporter"/>
</dbReference>
<feature type="transmembrane region" description="Helical" evidence="7">
    <location>
        <begin position="156"/>
        <end position="175"/>
    </location>
</feature>
<organism evidence="9 10">
    <name type="scientific">Ephemeroptericola cinctiostellae</name>
    <dbReference type="NCBI Taxonomy" id="2268024"/>
    <lineage>
        <taxon>Bacteria</taxon>
        <taxon>Pseudomonadati</taxon>
        <taxon>Pseudomonadota</taxon>
        <taxon>Betaproteobacteria</taxon>
        <taxon>Burkholderiales</taxon>
        <taxon>Burkholderiaceae</taxon>
        <taxon>Ephemeroptericola</taxon>
    </lineage>
</organism>
<dbReference type="RefSeq" id="WP_114563428.1">
    <property type="nucleotide sequence ID" value="NZ_CP031124.1"/>
</dbReference>
<feature type="transmembrane region" description="Helical" evidence="7">
    <location>
        <begin position="70"/>
        <end position="89"/>
    </location>
</feature>
<evidence type="ECO:0000256" key="5">
    <source>
        <dbReference type="ARBA" id="ARBA00022989"/>
    </source>
</evidence>
<dbReference type="AlphaFoldDB" id="A0A345DDA3"/>
<dbReference type="EMBL" id="CP031124">
    <property type="protein sequence ID" value="AXF86341.1"/>
    <property type="molecule type" value="Genomic_DNA"/>
</dbReference>
<name>A0A345DDA3_9BURK</name>
<evidence type="ECO:0000256" key="6">
    <source>
        <dbReference type="ARBA" id="ARBA00023136"/>
    </source>
</evidence>
<sequence length="208" mass="22705">MFPTVIKLLPFIEAIGIIAFCVSGFISAQQRKFDAIGVFIIGFVTAFGGGTLRDILLDRRPFYWVQHQNYVIAIFVCSLIAGTIMDFMHRVLPRRAMLIADAMGLGLFTITSTALALDAGMPVFVASMLGVIGAAFGGVIRDILCGDTPLLLTDSRPYASCAFAGAWVYIILQKIEMNDIFSLIISSGLIVVLRLASIRFKWKVPASF</sequence>
<dbReference type="OrthoDB" id="9791874at2"/>
<comment type="subcellular location">
    <subcellularLocation>
        <location evidence="1">Cell membrane</location>
        <topology evidence="1">Multi-pass membrane protein</topology>
    </subcellularLocation>
</comment>
<gene>
    <name evidence="9" type="ORF">DTO96_102091</name>
</gene>
<accession>A0A345DDA3</accession>
<reference evidence="10" key="1">
    <citation type="submission" date="2018-07" db="EMBL/GenBank/DDBJ databases">
        <authorList>
            <person name="Kim H."/>
        </authorList>
    </citation>
    <scope>NUCLEOTIDE SEQUENCE [LARGE SCALE GENOMIC DNA]</scope>
    <source>
        <strain evidence="10">F02</strain>
    </source>
</reference>
<feature type="transmembrane region" description="Helical" evidence="7">
    <location>
        <begin position="181"/>
        <end position="200"/>
    </location>
</feature>
<evidence type="ECO:0000313" key="9">
    <source>
        <dbReference type="EMBL" id="AXF86341.1"/>
    </source>
</evidence>
<keyword evidence="4 7" id="KW-0812">Transmembrane</keyword>
<feature type="transmembrane region" description="Helical" evidence="7">
    <location>
        <begin position="6"/>
        <end position="26"/>
    </location>
</feature>
<comment type="similarity">
    <text evidence="2">Belongs to the UPF0126 family.</text>
</comment>
<feature type="transmembrane region" description="Helical" evidence="7">
    <location>
        <begin position="96"/>
        <end position="117"/>
    </location>
</feature>
<evidence type="ECO:0000256" key="3">
    <source>
        <dbReference type="ARBA" id="ARBA00022475"/>
    </source>
</evidence>
<dbReference type="Pfam" id="PF03458">
    <property type="entry name" value="Gly_transporter"/>
    <property type="match status" value="2"/>
</dbReference>
<evidence type="ECO:0000256" key="4">
    <source>
        <dbReference type="ARBA" id="ARBA00022692"/>
    </source>
</evidence>
<keyword evidence="10" id="KW-1185">Reference proteome</keyword>
<dbReference type="Proteomes" id="UP000252182">
    <property type="component" value="Chromosome"/>
</dbReference>
<evidence type="ECO:0000256" key="2">
    <source>
        <dbReference type="ARBA" id="ARBA00008193"/>
    </source>
</evidence>
<keyword evidence="6 7" id="KW-0472">Membrane</keyword>
<evidence type="ECO:0000259" key="8">
    <source>
        <dbReference type="Pfam" id="PF03458"/>
    </source>
</evidence>
<feature type="domain" description="Glycine transporter" evidence="8">
    <location>
        <begin position="99"/>
        <end position="173"/>
    </location>
</feature>
<protein>
    <recommendedName>
        <fullName evidence="8">Glycine transporter domain-containing protein</fullName>
    </recommendedName>
</protein>
<keyword evidence="5 7" id="KW-1133">Transmembrane helix</keyword>